<evidence type="ECO:0000313" key="2">
    <source>
        <dbReference type="EMBL" id="KAJ4396186.1"/>
    </source>
</evidence>
<feature type="compositionally biased region" description="Acidic residues" evidence="1">
    <location>
        <begin position="367"/>
        <end position="378"/>
    </location>
</feature>
<sequence length="378" mass="42409">MAAPRNFNFRPGDKIEYTRDHPLPNSDEDTEVEYYEQEKETASDFELENDTTNEEETEDDERTDEEVLTEAEPQTEDERDFGDDEDFDGEDTDVDTDDDDTNANTANMANIPNLPVLHRPNQSNPLVPFTLAPGHVATDPQHEVICPECPTTDRAGSNFFQHGSMSLHFIRRHYNVFTQYYGVPPPARLDCPYVNTTCSLGPFNRQSDLTDHLSEKHNLVPPGWRLVLNKQKRRHFDNLMTDHVVEAMALNDLIRRIIAAEAGQPQPYASQHGLPLVLFEDDPSRITNAQSTVARKKDDLAVKLIDLRRTADRMGLLLGGDFGTWEQVAVELEARSLMSFGAPVAGASSIPTQAPSTEDFATLAGYEEGEEDAEGEEE</sequence>
<evidence type="ECO:0000313" key="3">
    <source>
        <dbReference type="Proteomes" id="UP001140453"/>
    </source>
</evidence>
<feature type="compositionally biased region" description="Acidic residues" evidence="1">
    <location>
        <begin position="26"/>
        <end position="35"/>
    </location>
</feature>
<dbReference type="Proteomes" id="UP001140453">
    <property type="component" value="Unassembled WGS sequence"/>
</dbReference>
<name>A0A9W9D1Q0_9PEZI</name>
<evidence type="ECO:0000256" key="1">
    <source>
        <dbReference type="SAM" id="MobiDB-lite"/>
    </source>
</evidence>
<feature type="compositionally biased region" description="Acidic residues" evidence="1">
    <location>
        <begin position="43"/>
        <end position="101"/>
    </location>
</feature>
<reference evidence="2" key="1">
    <citation type="submission" date="2022-10" db="EMBL/GenBank/DDBJ databases">
        <title>Tapping the CABI collections for fungal endophytes: first genome assemblies for Collariella, Neodidymelliopsis, Ascochyta clinopodiicola, Didymella pomorum, Didymosphaeria variabile, Neocosmospora piperis and Neocucurbitaria cava.</title>
        <authorList>
            <person name="Hill R."/>
        </authorList>
    </citation>
    <scope>NUCLEOTIDE SEQUENCE</scope>
    <source>
        <strain evidence="2">IMI 355082</strain>
    </source>
</reference>
<dbReference type="AlphaFoldDB" id="A0A9W9D1Q0"/>
<feature type="region of interest" description="Disordered" evidence="1">
    <location>
        <begin position="348"/>
        <end position="378"/>
    </location>
</feature>
<feature type="region of interest" description="Disordered" evidence="1">
    <location>
        <begin position="1"/>
        <end position="122"/>
    </location>
</feature>
<protein>
    <submittedName>
        <fullName evidence="2">Uncharacterized protein</fullName>
    </submittedName>
</protein>
<keyword evidence="3" id="KW-1185">Reference proteome</keyword>
<gene>
    <name evidence="2" type="ORF">N0V93_000405</name>
</gene>
<proteinExistence type="predicted"/>
<accession>A0A9W9D1Q0</accession>
<comment type="caution">
    <text evidence="2">The sequence shown here is derived from an EMBL/GenBank/DDBJ whole genome shotgun (WGS) entry which is preliminary data.</text>
</comment>
<feature type="compositionally biased region" description="Basic and acidic residues" evidence="1">
    <location>
        <begin position="11"/>
        <end position="22"/>
    </location>
</feature>
<dbReference type="EMBL" id="JAPEVB010000001">
    <property type="protein sequence ID" value="KAJ4396186.1"/>
    <property type="molecule type" value="Genomic_DNA"/>
</dbReference>
<organism evidence="2 3">
    <name type="scientific">Gnomoniopsis smithogilvyi</name>
    <dbReference type="NCBI Taxonomy" id="1191159"/>
    <lineage>
        <taxon>Eukaryota</taxon>
        <taxon>Fungi</taxon>
        <taxon>Dikarya</taxon>
        <taxon>Ascomycota</taxon>
        <taxon>Pezizomycotina</taxon>
        <taxon>Sordariomycetes</taxon>
        <taxon>Sordariomycetidae</taxon>
        <taxon>Diaporthales</taxon>
        <taxon>Gnomoniaceae</taxon>
        <taxon>Gnomoniopsis</taxon>
    </lineage>
</organism>